<accession>A0ABQ7SLH4</accession>
<name>A0ABQ7SLH4_PHRPL</name>
<dbReference type="EMBL" id="JAIPUX010005289">
    <property type="protein sequence ID" value="KAH0618171.1"/>
    <property type="molecule type" value="Genomic_DNA"/>
</dbReference>
<gene>
    <name evidence="2" type="ORF">JD844_017161</name>
</gene>
<comment type="caution">
    <text evidence="2">The sequence shown here is derived from an EMBL/GenBank/DDBJ whole genome shotgun (WGS) entry which is preliminary data.</text>
</comment>
<feature type="region of interest" description="Disordered" evidence="1">
    <location>
        <begin position="263"/>
        <end position="296"/>
    </location>
</feature>
<evidence type="ECO:0000313" key="3">
    <source>
        <dbReference type="Proteomes" id="UP000826234"/>
    </source>
</evidence>
<dbReference type="Proteomes" id="UP000826234">
    <property type="component" value="Unassembled WGS sequence"/>
</dbReference>
<evidence type="ECO:0000313" key="2">
    <source>
        <dbReference type="EMBL" id="KAH0618171.1"/>
    </source>
</evidence>
<proteinExistence type="predicted"/>
<protein>
    <submittedName>
        <fullName evidence="2">Uncharacterized protein</fullName>
    </submittedName>
</protein>
<organism evidence="2 3">
    <name type="scientific">Phrynosoma platyrhinos</name>
    <name type="common">Desert horned lizard</name>
    <dbReference type="NCBI Taxonomy" id="52577"/>
    <lineage>
        <taxon>Eukaryota</taxon>
        <taxon>Metazoa</taxon>
        <taxon>Chordata</taxon>
        <taxon>Craniata</taxon>
        <taxon>Vertebrata</taxon>
        <taxon>Euteleostomi</taxon>
        <taxon>Lepidosauria</taxon>
        <taxon>Squamata</taxon>
        <taxon>Bifurcata</taxon>
        <taxon>Unidentata</taxon>
        <taxon>Episquamata</taxon>
        <taxon>Toxicofera</taxon>
        <taxon>Iguania</taxon>
        <taxon>Phrynosomatidae</taxon>
        <taxon>Phrynosomatinae</taxon>
        <taxon>Phrynosoma</taxon>
    </lineage>
</organism>
<evidence type="ECO:0000256" key="1">
    <source>
        <dbReference type="SAM" id="MobiDB-lite"/>
    </source>
</evidence>
<sequence>MLSGSNVSKQTVALAEELWKQEVHLETNCGTRKDMCQAFKFVIAPLYVACWMQMKPFLSPVSLQAHLGQAIVQLVPFLPFPVAKEVDWEYNLSDVDVQARDFDANPIPSTLQAFVCLWWLLTHSLVSMGLIISVCKREKHGTMAYNCREAEQVYSQQLLKKPPKPIEKADICIVPVIRQEDAKQPQAEVEALPESVWTDCLGKTCHMTPTLYRTLRNQQNQISFVDQSERFAVPTMHVQHRPFSALKTGNPCAQDVWPTSQKSYSVSRSKGPLSEIAPQHQGRPVPKASPEEAHSHRHILRSLVRLSMAALAEQGSGRQLSIESAPVQQISQLLSLLHQGQVQPKPNHKGNKYTAKHVCCRSPHPNVEDLITKEDNENRHHDLDLLGEEFGNLIDCPPGLGMDQQTEADPAWMGRLSIPLSLDYKDNVVSPGTLLFPVSQETRNRDEPHTFETFGKANGCKLNTAEPGLASTFLSEMGTLFEMILAQNPRPQMDSSLDFLQQVSICSQTRDLDGDVLGSKTNRALSHRTF</sequence>
<reference evidence="2 3" key="1">
    <citation type="journal article" date="2022" name="Gigascience">
        <title>A chromosome-level genome assembly and annotation of the desert horned lizard, Phrynosoma platyrhinos, provides insight into chromosomal rearrangements among reptiles.</title>
        <authorList>
            <person name="Koochekian N."/>
            <person name="Ascanio A."/>
            <person name="Farleigh K."/>
            <person name="Card D.C."/>
            <person name="Schield D.R."/>
            <person name="Castoe T.A."/>
            <person name="Jezkova T."/>
        </authorList>
    </citation>
    <scope>NUCLEOTIDE SEQUENCE [LARGE SCALE GENOMIC DNA]</scope>
    <source>
        <strain evidence="2">NK-2021</strain>
    </source>
</reference>
<keyword evidence="3" id="KW-1185">Reference proteome</keyword>